<dbReference type="Proteomes" id="UP000054097">
    <property type="component" value="Unassembled WGS sequence"/>
</dbReference>
<sequence>MVRIVFVELSRSRSSKNQRHGDHYFMRMQLASFGQGSIVTCIWTGDLEAWLDDGVEVWCSSKVAEANRRMQPASAYNHHYILDSKNLVSCRISIPHWLSAFAIDKYPKLLKSNLNYWSIVYQKIEKEMIERDRMLDEVPNQNTCTPNPGSTEVIWGFQRIWAIHS</sequence>
<keyword evidence="2" id="KW-1185">Reference proteome</keyword>
<organism evidence="1 2">
    <name type="scientific">Serendipita vermifera MAFF 305830</name>
    <dbReference type="NCBI Taxonomy" id="933852"/>
    <lineage>
        <taxon>Eukaryota</taxon>
        <taxon>Fungi</taxon>
        <taxon>Dikarya</taxon>
        <taxon>Basidiomycota</taxon>
        <taxon>Agaricomycotina</taxon>
        <taxon>Agaricomycetes</taxon>
        <taxon>Sebacinales</taxon>
        <taxon>Serendipitaceae</taxon>
        <taxon>Serendipita</taxon>
    </lineage>
</organism>
<reference evidence="2" key="2">
    <citation type="submission" date="2015-01" db="EMBL/GenBank/DDBJ databases">
        <title>Evolutionary Origins and Diversification of the Mycorrhizal Mutualists.</title>
        <authorList>
            <consortium name="DOE Joint Genome Institute"/>
            <consortium name="Mycorrhizal Genomics Consortium"/>
            <person name="Kohler A."/>
            <person name="Kuo A."/>
            <person name="Nagy L.G."/>
            <person name="Floudas D."/>
            <person name="Copeland A."/>
            <person name="Barry K.W."/>
            <person name="Cichocki N."/>
            <person name="Veneault-Fourrey C."/>
            <person name="LaButti K."/>
            <person name="Lindquist E.A."/>
            <person name="Lipzen A."/>
            <person name="Lundell T."/>
            <person name="Morin E."/>
            <person name="Murat C."/>
            <person name="Riley R."/>
            <person name="Ohm R."/>
            <person name="Sun H."/>
            <person name="Tunlid A."/>
            <person name="Henrissat B."/>
            <person name="Grigoriev I.V."/>
            <person name="Hibbett D.S."/>
            <person name="Martin F."/>
        </authorList>
    </citation>
    <scope>NUCLEOTIDE SEQUENCE [LARGE SCALE GENOMIC DNA]</scope>
    <source>
        <strain evidence="2">MAFF 305830</strain>
    </source>
</reference>
<accession>A0A0C3AEL6</accession>
<evidence type="ECO:0000313" key="2">
    <source>
        <dbReference type="Proteomes" id="UP000054097"/>
    </source>
</evidence>
<dbReference type="EMBL" id="KN824343">
    <property type="protein sequence ID" value="KIM23085.1"/>
    <property type="molecule type" value="Genomic_DNA"/>
</dbReference>
<dbReference type="HOGENOM" id="CLU_1611807_0_0_1"/>
<dbReference type="AlphaFoldDB" id="A0A0C3AEL6"/>
<evidence type="ECO:0000313" key="1">
    <source>
        <dbReference type="EMBL" id="KIM23085.1"/>
    </source>
</evidence>
<gene>
    <name evidence="1" type="ORF">M408DRAFT_11726</name>
</gene>
<protein>
    <submittedName>
        <fullName evidence="1">Uncharacterized protein</fullName>
    </submittedName>
</protein>
<name>A0A0C3AEL6_SERVB</name>
<reference evidence="1 2" key="1">
    <citation type="submission" date="2014-04" db="EMBL/GenBank/DDBJ databases">
        <authorList>
            <consortium name="DOE Joint Genome Institute"/>
            <person name="Kuo A."/>
            <person name="Zuccaro A."/>
            <person name="Kohler A."/>
            <person name="Nagy L.G."/>
            <person name="Floudas D."/>
            <person name="Copeland A."/>
            <person name="Barry K.W."/>
            <person name="Cichocki N."/>
            <person name="Veneault-Fourrey C."/>
            <person name="LaButti K."/>
            <person name="Lindquist E.A."/>
            <person name="Lipzen A."/>
            <person name="Lundell T."/>
            <person name="Morin E."/>
            <person name="Murat C."/>
            <person name="Sun H."/>
            <person name="Tunlid A."/>
            <person name="Henrissat B."/>
            <person name="Grigoriev I.V."/>
            <person name="Hibbett D.S."/>
            <person name="Martin F."/>
            <person name="Nordberg H.P."/>
            <person name="Cantor M.N."/>
            <person name="Hua S.X."/>
        </authorList>
    </citation>
    <scope>NUCLEOTIDE SEQUENCE [LARGE SCALE GENOMIC DNA]</scope>
    <source>
        <strain evidence="1 2">MAFF 305830</strain>
    </source>
</reference>
<proteinExistence type="predicted"/>